<gene>
    <name evidence="1" type="ORF">D584_19398</name>
</gene>
<dbReference type="PATRIC" id="fig|1234597.4.peg.4009"/>
<organism evidence="1 2">
    <name type="scientific">Brucella intermedia M86</name>
    <dbReference type="NCBI Taxonomy" id="1234597"/>
    <lineage>
        <taxon>Bacteria</taxon>
        <taxon>Pseudomonadati</taxon>
        <taxon>Pseudomonadota</taxon>
        <taxon>Alphaproteobacteria</taxon>
        <taxon>Hyphomicrobiales</taxon>
        <taxon>Brucellaceae</taxon>
        <taxon>Brucella/Ochrobactrum group</taxon>
        <taxon>Brucella</taxon>
    </lineage>
</organism>
<comment type="caution">
    <text evidence="1">The sequence shown here is derived from an EMBL/GenBank/DDBJ whole genome shotgun (WGS) entry which is preliminary data.</text>
</comment>
<dbReference type="Proteomes" id="UP000011971">
    <property type="component" value="Unassembled WGS sequence"/>
</dbReference>
<sequence length="99" mass="11361">MSILRSTQQDPVYVDIAHDLFPIWVHSNSAARMGTKEVRDIVEVSEETRCDIRSEIMAGELTVLSTSFHTPDHGPMFNPFDFSNWHQLSRSHQITPHAR</sequence>
<name>M5JL81_9HYPH</name>
<dbReference type="EMBL" id="AOGE01000053">
    <property type="protein sequence ID" value="ELT47450.1"/>
    <property type="molecule type" value="Genomic_DNA"/>
</dbReference>
<proteinExistence type="predicted"/>
<protein>
    <submittedName>
        <fullName evidence="1">Uncharacterized protein</fullName>
    </submittedName>
</protein>
<reference evidence="1 2" key="1">
    <citation type="journal article" date="2013" name="Gut Pathog.">
        <title>Draft genome of Ochrobactrum intermedium strain M86 isolated from non-ulcer dyspeptic individual from India.</title>
        <authorList>
            <person name="Kulkarni G."/>
            <person name="Dhotre D."/>
            <person name="Dharne M."/>
            <person name="Shetty S."/>
            <person name="Chowdhury S."/>
            <person name="Misra V."/>
            <person name="Misra S."/>
            <person name="Patole M."/>
            <person name="Shouche Y."/>
        </authorList>
    </citation>
    <scope>NUCLEOTIDE SEQUENCE [LARGE SCALE GENOMIC DNA]</scope>
    <source>
        <strain evidence="1 2">M86</strain>
    </source>
</reference>
<accession>M5JL81</accession>
<evidence type="ECO:0000313" key="2">
    <source>
        <dbReference type="Proteomes" id="UP000011971"/>
    </source>
</evidence>
<dbReference type="AlphaFoldDB" id="M5JL81"/>
<evidence type="ECO:0000313" key="1">
    <source>
        <dbReference type="EMBL" id="ELT47450.1"/>
    </source>
</evidence>